<accession>A0A1G8LNR8</accession>
<evidence type="ECO:0000313" key="3">
    <source>
        <dbReference type="Proteomes" id="UP000198656"/>
    </source>
</evidence>
<sequence length="84" mass="9713">MSIITKLIRSREENKKRWEFTRVARCSWINMVWSFDLGAFFITFVNGYFRGSDLSITIGIVGCLVSIGVIWKSLPKVYKKTSES</sequence>
<dbReference type="AlphaFoldDB" id="A0A1G8LNR8"/>
<feature type="transmembrane region" description="Helical" evidence="1">
    <location>
        <begin position="26"/>
        <end position="49"/>
    </location>
</feature>
<evidence type="ECO:0000313" key="2">
    <source>
        <dbReference type="EMBL" id="SDI57362.1"/>
    </source>
</evidence>
<keyword evidence="1" id="KW-0812">Transmembrane</keyword>
<proteinExistence type="predicted"/>
<dbReference type="EMBL" id="FNCP01000052">
    <property type="protein sequence ID" value="SDI57362.1"/>
    <property type="molecule type" value="Genomic_DNA"/>
</dbReference>
<dbReference type="Proteomes" id="UP000198656">
    <property type="component" value="Unassembled WGS sequence"/>
</dbReference>
<dbReference type="RefSeq" id="WP_092335838.1">
    <property type="nucleotide sequence ID" value="NZ_FNCP01000052.1"/>
</dbReference>
<name>A0A1G8LNR8_9FIRM</name>
<gene>
    <name evidence="2" type="ORF">SAMN05443529_1524</name>
</gene>
<feature type="transmembrane region" description="Helical" evidence="1">
    <location>
        <begin position="55"/>
        <end position="74"/>
    </location>
</feature>
<protein>
    <submittedName>
        <fullName evidence="2">Uncharacterized protein</fullName>
    </submittedName>
</protein>
<keyword evidence="3" id="KW-1185">Reference proteome</keyword>
<reference evidence="3" key="1">
    <citation type="submission" date="2016-10" db="EMBL/GenBank/DDBJ databases">
        <authorList>
            <person name="Varghese N."/>
            <person name="Submissions S."/>
        </authorList>
    </citation>
    <scope>NUCLEOTIDE SEQUENCE [LARGE SCALE GENOMIC DNA]</scope>
    <source>
        <strain evidence="3">DSM 8344</strain>
    </source>
</reference>
<keyword evidence="1" id="KW-0472">Membrane</keyword>
<keyword evidence="1" id="KW-1133">Transmembrane helix</keyword>
<evidence type="ECO:0000256" key="1">
    <source>
        <dbReference type="SAM" id="Phobius"/>
    </source>
</evidence>
<organism evidence="2 3">
    <name type="scientific">Desulfosporosinus hippei DSM 8344</name>
    <dbReference type="NCBI Taxonomy" id="1121419"/>
    <lineage>
        <taxon>Bacteria</taxon>
        <taxon>Bacillati</taxon>
        <taxon>Bacillota</taxon>
        <taxon>Clostridia</taxon>
        <taxon>Eubacteriales</taxon>
        <taxon>Desulfitobacteriaceae</taxon>
        <taxon>Desulfosporosinus</taxon>
    </lineage>
</organism>